<organism evidence="2 3">
    <name type="scientific">Streptomyces mobaraensis</name>
    <name type="common">Streptoverticillium mobaraense</name>
    <dbReference type="NCBI Taxonomy" id="35621"/>
    <lineage>
        <taxon>Bacteria</taxon>
        <taxon>Bacillati</taxon>
        <taxon>Actinomycetota</taxon>
        <taxon>Actinomycetes</taxon>
        <taxon>Kitasatosporales</taxon>
        <taxon>Streptomycetaceae</taxon>
        <taxon>Streptomyces</taxon>
    </lineage>
</organism>
<dbReference type="AlphaFoldDB" id="A0A5N5WDE8"/>
<dbReference type="Proteomes" id="UP000327000">
    <property type="component" value="Unassembled WGS sequence"/>
</dbReference>
<evidence type="ECO:0000313" key="2">
    <source>
        <dbReference type="EMBL" id="KAB7850356.1"/>
    </source>
</evidence>
<sequence>MGGVPAEPPGADGNGPEPAPGCDVCAALARQRVVARRDGDFSRVVDCDVELRRHPHGRRR</sequence>
<gene>
    <name evidence="2" type="ORF">FRZ00_06565</name>
</gene>
<keyword evidence="3" id="KW-1185">Reference proteome</keyword>
<evidence type="ECO:0000256" key="1">
    <source>
        <dbReference type="SAM" id="MobiDB-lite"/>
    </source>
</evidence>
<comment type="caution">
    <text evidence="2">The sequence shown here is derived from an EMBL/GenBank/DDBJ whole genome shotgun (WGS) entry which is preliminary data.</text>
</comment>
<dbReference type="EMBL" id="VOKX01000009">
    <property type="protein sequence ID" value="KAB7850356.1"/>
    <property type="molecule type" value="Genomic_DNA"/>
</dbReference>
<name>A0A5N5WDE8_STRMB</name>
<reference evidence="2 3" key="1">
    <citation type="journal article" date="2019" name="Microb. Cell Fact.">
        <title>Exploring novel herbicidin analogues by transcriptional regulator overexpression and MS/MS molecular networking.</title>
        <authorList>
            <person name="Shi Y."/>
            <person name="Gu R."/>
            <person name="Li Y."/>
            <person name="Wang X."/>
            <person name="Ren W."/>
            <person name="Li X."/>
            <person name="Wang L."/>
            <person name="Xie Y."/>
            <person name="Hong B."/>
        </authorList>
    </citation>
    <scope>NUCLEOTIDE SEQUENCE [LARGE SCALE GENOMIC DNA]</scope>
    <source>
        <strain evidence="2 3">US-43</strain>
    </source>
</reference>
<protein>
    <submittedName>
        <fullName evidence="2">Uncharacterized protein</fullName>
    </submittedName>
</protein>
<evidence type="ECO:0000313" key="3">
    <source>
        <dbReference type="Proteomes" id="UP000327000"/>
    </source>
</evidence>
<proteinExistence type="predicted"/>
<feature type="region of interest" description="Disordered" evidence="1">
    <location>
        <begin position="1"/>
        <end position="21"/>
    </location>
</feature>
<accession>A0A5N5WDE8</accession>